<evidence type="ECO:0000313" key="10">
    <source>
        <dbReference type="EMBL" id="ASG20174.1"/>
    </source>
</evidence>
<keyword evidence="3" id="KW-0645">Protease</keyword>
<sequence>MVLSSRWWWQPMRLPVVVLCLVMAMPAETVARPSPWPGGAPEVDPGQDFFRHANGGWLDEVAIPPDRPGYSTATQLTETAEARVHELLEGAAQAGASADGETAQVGAYYAAFMDEARVQSLGGRPLRPDLMRLRLAATRPALAEVMGQANASLHGSWFQLSVDRDSRDATRHALYLGQGGLGGLDRAFYMEAGNAPRREAYRAYIARLLTLAEWPQADSRAEDVLALETKIAAASWTPAQQRDERAIYNPMAPAQLARMAPGFPWTAYLAAAGLAGVDRIVVVERTAVPVLAHLFAVTPLPVLRAWAAFHLVDNAAPFLAKEYADAWFDLHGRTVEGKKAPPPRWRQALAQVSGGGWKDMAHSRGALGDAVGRLYTARWFDHAAQATLAALVNRIKATVKERIAASAWMSGQAKAEATRKVDAYRVLIGAPATGDRYDGLVMRRDDLYGDVVRATAFTWEQDRRRLAQPVDPQAWAITPQTVNAYNDGAAMTVVFTAALLQPPAFDAKADLAVIYGGIGAIIGHELTHAFDDQGRLFDAAGHARDWWTKADTARFTALADRLVSLYGACQVAPGLTVNGRLTLGENLADVGGLQLAFEAYHAALAEGEAPVVNGLTGDQRFFLGFAQLRRSKRRPEALRNDVANDPHTPDACRVNQAVRNLDGWYQAFGVGPGAPLYLRPEDRVRIW</sequence>
<evidence type="ECO:0000256" key="3">
    <source>
        <dbReference type="ARBA" id="ARBA00022670"/>
    </source>
</evidence>
<dbReference type="Pfam" id="PF05649">
    <property type="entry name" value="Peptidase_M13_N"/>
    <property type="match status" value="1"/>
</dbReference>
<dbReference type="InterPro" id="IPR000718">
    <property type="entry name" value="Peptidase_M13"/>
</dbReference>
<dbReference type="GO" id="GO:0046872">
    <property type="term" value="F:metal ion binding"/>
    <property type="evidence" value="ECO:0007669"/>
    <property type="project" value="UniProtKB-KW"/>
</dbReference>
<keyword evidence="5" id="KW-0378">Hydrolase</keyword>
<gene>
    <name evidence="10" type="ORF">Y958_04565</name>
</gene>
<dbReference type="GO" id="GO:0016485">
    <property type="term" value="P:protein processing"/>
    <property type="evidence" value="ECO:0007669"/>
    <property type="project" value="TreeGrafter"/>
</dbReference>
<dbReference type="GO" id="GO:0004222">
    <property type="term" value="F:metalloendopeptidase activity"/>
    <property type="evidence" value="ECO:0007669"/>
    <property type="project" value="InterPro"/>
</dbReference>
<dbReference type="InterPro" id="IPR042089">
    <property type="entry name" value="Peptidase_M13_dom_2"/>
</dbReference>
<comment type="similarity">
    <text evidence="2">Belongs to the peptidase M13 family.</text>
</comment>
<evidence type="ECO:0000256" key="4">
    <source>
        <dbReference type="ARBA" id="ARBA00022723"/>
    </source>
</evidence>
<evidence type="ECO:0000256" key="2">
    <source>
        <dbReference type="ARBA" id="ARBA00007357"/>
    </source>
</evidence>
<dbReference type="PANTHER" id="PTHR11733:SF167">
    <property type="entry name" value="FI17812P1-RELATED"/>
    <property type="match status" value="1"/>
</dbReference>
<keyword evidence="11" id="KW-1185">Reference proteome</keyword>
<dbReference type="KEGG" id="nao:Y958_04565"/>
<dbReference type="AlphaFoldDB" id="A0A248JPL2"/>
<dbReference type="Pfam" id="PF01431">
    <property type="entry name" value="Peptidase_M13"/>
    <property type="match status" value="1"/>
</dbReference>
<dbReference type="CDD" id="cd08662">
    <property type="entry name" value="M13"/>
    <property type="match status" value="1"/>
</dbReference>
<dbReference type="Gene3D" id="3.40.390.10">
    <property type="entry name" value="Collagenase (Catalytic Domain)"/>
    <property type="match status" value="1"/>
</dbReference>
<evidence type="ECO:0000256" key="7">
    <source>
        <dbReference type="ARBA" id="ARBA00023049"/>
    </source>
</evidence>
<dbReference type="InterPro" id="IPR018497">
    <property type="entry name" value="Peptidase_M13_C"/>
</dbReference>
<protein>
    <submittedName>
        <fullName evidence="10">Peptidase M13</fullName>
    </submittedName>
</protein>
<dbReference type="Proteomes" id="UP000197153">
    <property type="component" value="Chromosome 1"/>
</dbReference>
<feature type="domain" description="Peptidase M13 C-terminal" evidence="8">
    <location>
        <begin position="483"/>
        <end position="684"/>
    </location>
</feature>
<keyword evidence="6" id="KW-0862">Zinc</keyword>
<keyword evidence="4" id="KW-0479">Metal-binding</keyword>
<dbReference type="GO" id="GO:0005886">
    <property type="term" value="C:plasma membrane"/>
    <property type="evidence" value="ECO:0007669"/>
    <property type="project" value="TreeGrafter"/>
</dbReference>
<evidence type="ECO:0000256" key="5">
    <source>
        <dbReference type="ARBA" id="ARBA00022801"/>
    </source>
</evidence>
<dbReference type="PRINTS" id="PR00786">
    <property type="entry name" value="NEPRILYSIN"/>
</dbReference>
<reference evidence="10 11" key="1">
    <citation type="submission" date="2017-06" db="EMBL/GenBank/DDBJ databases">
        <title>Complete genome sequence of Nitrospirillum amazonense strain CBAmC, an endophytic nitrogen-fixing and plant growth-promoting bacterium, isolated from sugarcane.</title>
        <authorList>
            <person name="Schwab S."/>
            <person name="dos Santos Teixeira K.R."/>
            <person name="Simoes Araujo J.L."/>
            <person name="Soares Vidal M."/>
            <person name="Borges de Freitas H.R."/>
            <person name="Rivello Crivelaro A.L."/>
            <person name="Bueno de Camargo Nunes A."/>
            <person name="dos Santos C.M."/>
            <person name="Palmeira da Silva Rosa D."/>
            <person name="da Silva Padilha D."/>
            <person name="da Silva E."/>
            <person name="Araujo Terra L."/>
            <person name="Soares Mendes V."/>
            <person name="Farinelli L."/>
            <person name="Magalhaes Cruz L."/>
            <person name="Baldani J.I."/>
        </authorList>
    </citation>
    <scope>NUCLEOTIDE SEQUENCE [LARGE SCALE GENOMIC DNA]</scope>
    <source>
        <strain evidence="10 11">CBAmC</strain>
    </source>
</reference>
<evidence type="ECO:0000256" key="6">
    <source>
        <dbReference type="ARBA" id="ARBA00022833"/>
    </source>
</evidence>
<evidence type="ECO:0000259" key="8">
    <source>
        <dbReference type="Pfam" id="PF01431"/>
    </source>
</evidence>
<accession>A0A248JPL2</accession>
<dbReference type="Gene3D" id="1.10.1380.10">
    <property type="entry name" value="Neutral endopeptidase , domain2"/>
    <property type="match status" value="1"/>
</dbReference>
<proteinExistence type="inferred from homology"/>
<dbReference type="InterPro" id="IPR024079">
    <property type="entry name" value="MetalloPept_cat_dom_sf"/>
</dbReference>
<evidence type="ECO:0000256" key="1">
    <source>
        <dbReference type="ARBA" id="ARBA00001947"/>
    </source>
</evidence>
<name>A0A248JPL2_9PROT</name>
<evidence type="ECO:0000259" key="9">
    <source>
        <dbReference type="Pfam" id="PF05649"/>
    </source>
</evidence>
<dbReference type="PROSITE" id="PS51885">
    <property type="entry name" value="NEPRILYSIN"/>
    <property type="match status" value="1"/>
</dbReference>
<dbReference type="PANTHER" id="PTHR11733">
    <property type="entry name" value="ZINC METALLOPROTEASE FAMILY M13 NEPRILYSIN-RELATED"/>
    <property type="match status" value="1"/>
</dbReference>
<dbReference type="InterPro" id="IPR008753">
    <property type="entry name" value="Peptidase_M13_N"/>
</dbReference>
<dbReference type="EMBL" id="CP022110">
    <property type="protein sequence ID" value="ASG20174.1"/>
    <property type="molecule type" value="Genomic_DNA"/>
</dbReference>
<feature type="domain" description="Peptidase M13 N-terminal" evidence="9">
    <location>
        <begin position="45"/>
        <end position="431"/>
    </location>
</feature>
<keyword evidence="7" id="KW-0482">Metalloprotease</keyword>
<evidence type="ECO:0000313" key="11">
    <source>
        <dbReference type="Proteomes" id="UP000197153"/>
    </source>
</evidence>
<dbReference type="SUPFAM" id="SSF55486">
    <property type="entry name" value="Metalloproteases ('zincins'), catalytic domain"/>
    <property type="match status" value="1"/>
</dbReference>
<comment type="cofactor">
    <cofactor evidence="1">
        <name>Zn(2+)</name>
        <dbReference type="ChEBI" id="CHEBI:29105"/>
    </cofactor>
</comment>
<organism evidence="10 11">
    <name type="scientific">Nitrospirillum viridazoti CBAmc</name>
    <dbReference type="NCBI Taxonomy" id="1441467"/>
    <lineage>
        <taxon>Bacteria</taxon>
        <taxon>Pseudomonadati</taxon>
        <taxon>Pseudomonadota</taxon>
        <taxon>Alphaproteobacteria</taxon>
        <taxon>Rhodospirillales</taxon>
        <taxon>Azospirillaceae</taxon>
        <taxon>Nitrospirillum</taxon>
        <taxon>Nitrospirillum viridazoti</taxon>
    </lineage>
</organism>